<keyword evidence="5" id="KW-1185">Reference proteome</keyword>
<dbReference type="AlphaFoldDB" id="A0A1S6HRG9"/>
<dbReference type="SUPFAM" id="SSF52540">
    <property type="entry name" value="P-loop containing nucleoside triphosphate hydrolases"/>
    <property type="match status" value="1"/>
</dbReference>
<dbReference type="Proteomes" id="UP000189545">
    <property type="component" value="Chromosome"/>
</dbReference>
<dbReference type="GO" id="GO:0009898">
    <property type="term" value="C:cytoplasmic side of plasma membrane"/>
    <property type="evidence" value="ECO:0007669"/>
    <property type="project" value="TreeGrafter"/>
</dbReference>
<dbReference type="GO" id="GO:0005524">
    <property type="term" value="F:ATP binding"/>
    <property type="evidence" value="ECO:0007669"/>
    <property type="project" value="UniProtKB-KW"/>
</dbReference>
<dbReference type="InterPro" id="IPR027417">
    <property type="entry name" value="P-loop_NTPase"/>
</dbReference>
<dbReference type="Pfam" id="PF01656">
    <property type="entry name" value="CbiA"/>
    <property type="match status" value="1"/>
</dbReference>
<evidence type="ECO:0000259" key="3">
    <source>
        <dbReference type="Pfam" id="PF01656"/>
    </source>
</evidence>
<dbReference type="GO" id="GO:0016887">
    <property type="term" value="F:ATP hydrolysis activity"/>
    <property type="evidence" value="ECO:0007669"/>
    <property type="project" value="TreeGrafter"/>
</dbReference>
<dbReference type="PANTHER" id="PTHR43384">
    <property type="entry name" value="SEPTUM SITE-DETERMINING PROTEIN MIND HOMOLOG, CHLOROPLASTIC-RELATED"/>
    <property type="match status" value="1"/>
</dbReference>
<name>A0A1S6HRG9_9GAMM</name>
<dbReference type="Gene3D" id="3.40.50.300">
    <property type="entry name" value="P-loop containing nucleotide triphosphate hydrolases"/>
    <property type="match status" value="1"/>
</dbReference>
<dbReference type="EMBL" id="CP014782">
    <property type="protein sequence ID" value="AQS38115.1"/>
    <property type="molecule type" value="Genomic_DNA"/>
</dbReference>
<reference evidence="4 5" key="1">
    <citation type="submission" date="2016-03" db="EMBL/GenBank/DDBJ databases">
        <title>Complete genome sequence of Shewanella psychrophila WP2, a deep sea bacterium isolated from west Pacific sediment.</title>
        <authorList>
            <person name="Xu G."/>
            <person name="Jian H."/>
        </authorList>
    </citation>
    <scope>NUCLEOTIDE SEQUENCE [LARGE SCALE GENOMIC DNA]</scope>
    <source>
        <strain evidence="4 5">WP2</strain>
    </source>
</reference>
<accession>A0A1S6HRG9</accession>
<dbReference type="STRING" id="225848.Sps_02968"/>
<organism evidence="4 5">
    <name type="scientific">Shewanella psychrophila</name>
    <dbReference type="NCBI Taxonomy" id="225848"/>
    <lineage>
        <taxon>Bacteria</taxon>
        <taxon>Pseudomonadati</taxon>
        <taxon>Pseudomonadota</taxon>
        <taxon>Gammaproteobacteria</taxon>
        <taxon>Alteromonadales</taxon>
        <taxon>Shewanellaceae</taxon>
        <taxon>Shewanella</taxon>
    </lineage>
</organism>
<dbReference type="OrthoDB" id="6250531at2"/>
<dbReference type="InterPro" id="IPR050625">
    <property type="entry name" value="ParA/MinD_ATPase"/>
</dbReference>
<sequence length="411" mass="46362">MFDLAKVVTQAAQFNREPAGPTSCSFYYQTAHCRELIEQVFRFEGWNYPDCIKISNPGDLQLDALKDIVIFELNQSTNIVEDARDLASKLPNQKGVIVIGKEDTITTLRELKGMGFYYLLWPLNQEELSEFLRHVHINQQRLSGVTRNRKAKRVAVVGTKGGIGNTMVACELSATLAFQGIDTIQVDHQYFNSNTDILLGLKQFIRQDSDNLELQLRDMDEASASNYLSKIDKHFSLLALGGAQSAENLYSNSQNIAELLSRKANFIIEDFSGANDFMMDPAALSERMDVFVIVLDPTVSSVRNASQIIEKIEMHNLSGTADIRILTFLNIHRPEGAFPLKKDEVERYLERSVDIQLDYTAKFSALMLSGKRLHRFEKRNGAFNKLAQLIQGKQAEAQVSALDKLKALMQR</sequence>
<dbReference type="KEGG" id="spsw:Sps_02968"/>
<keyword evidence="2" id="KW-0067">ATP-binding</keyword>
<proteinExistence type="predicted"/>
<dbReference type="PANTHER" id="PTHR43384:SF6">
    <property type="entry name" value="SEPTUM SITE-DETERMINING PROTEIN MIND HOMOLOG, CHLOROPLASTIC"/>
    <property type="match status" value="1"/>
</dbReference>
<dbReference type="InterPro" id="IPR002586">
    <property type="entry name" value="CobQ/CobB/MinD/ParA_Nub-bd_dom"/>
</dbReference>
<gene>
    <name evidence="4" type="ORF">Sps_02968</name>
</gene>
<keyword evidence="1" id="KW-0547">Nucleotide-binding</keyword>
<dbReference type="RefSeq" id="WP_077753204.1">
    <property type="nucleotide sequence ID" value="NZ_CP014782.1"/>
</dbReference>
<evidence type="ECO:0000256" key="1">
    <source>
        <dbReference type="ARBA" id="ARBA00022741"/>
    </source>
</evidence>
<evidence type="ECO:0000313" key="4">
    <source>
        <dbReference type="EMBL" id="AQS38115.1"/>
    </source>
</evidence>
<dbReference type="GO" id="GO:0005829">
    <property type="term" value="C:cytosol"/>
    <property type="evidence" value="ECO:0007669"/>
    <property type="project" value="TreeGrafter"/>
</dbReference>
<feature type="domain" description="CobQ/CobB/MinD/ParA nucleotide binding" evidence="3">
    <location>
        <begin position="154"/>
        <end position="304"/>
    </location>
</feature>
<protein>
    <submittedName>
        <fullName evidence="4">Flp pilus assembly protein, ATPase CpaE</fullName>
    </submittedName>
</protein>
<evidence type="ECO:0000313" key="5">
    <source>
        <dbReference type="Proteomes" id="UP000189545"/>
    </source>
</evidence>
<evidence type="ECO:0000256" key="2">
    <source>
        <dbReference type="ARBA" id="ARBA00022840"/>
    </source>
</evidence>
<dbReference type="GO" id="GO:0051782">
    <property type="term" value="P:negative regulation of cell division"/>
    <property type="evidence" value="ECO:0007669"/>
    <property type="project" value="TreeGrafter"/>
</dbReference>